<dbReference type="Pfam" id="PF04542">
    <property type="entry name" value="Sigma70_r2"/>
    <property type="match status" value="1"/>
</dbReference>
<dbReference type="PANTHER" id="PTHR43133">
    <property type="entry name" value="RNA POLYMERASE ECF-TYPE SIGMA FACTO"/>
    <property type="match status" value="1"/>
</dbReference>
<dbReference type="Pfam" id="PF08281">
    <property type="entry name" value="Sigma70_r4_2"/>
    <property type="match status" value="1"/>
</dbReference>
<sequence>MQVLSTLASPVQRSEAASATTDTRSSPGRGTPHPILAMDDLERLFREYHPPVVRYLTRRLGDRDLAEELAQETFLRASRHGPVANERAWLFAVATNLVRDEARRTVRERRRLSLLRDEMQQDAETEPDVFRLEQQVDAEAAALREQALARAAVDALAERDRMALLMREEGLDYHEIAAALGLSVGSVGTTLSRARRRLVDVYESQQRELAAREGSDVA</sequence>
<evidence type="ECO:0000256" key="2">
    <source>
        <dbReference type="ARBA" id="ARBA00023015"/>
    </source>
</evidence>
<dbReference type="GO" id="GO:0016987">
    <property type="term" value="F:sigma factor activity"/>
    <property type="evidence" value="ECO:0007669"/>
    <property type="project" value="UniProtKB-KW"/>
</dbReference>
<keyword evidence="2" id="KW-0805">Transcription regulation</keyword>
<dbReference type="KEGG" id="gau:GAU_3049"/>
<evidence type="ECO:0000256" key="4">
    <source>
        <dbReference type="ARBA" id="ARBA00023125"/>
    </source>
</evidence>
<dbReference type="SUPFAM" id="SSF88659">
    <property type="entry name" value="Sigma3 and sigma4 domains of RNA polymerase sigma factors"/>
    <property type="match status" value="1"/>
</dbReference>
<protein>
    <submittedName>
        <fullName evidence="9">RNA polymerase ECF-type sigma factor</fullName>
    </submittedName>
</protein>
<dbReference type="eggNOG" id="COG1595">
    <property type="taxonomic scope" value="Bacteria"/>
</dbReference>
<evidence type="ECO:0000259" key="8">
    <source>
        <dbReference type="Pfam" id="PF08281"/>
    </source>
</evidence>
<dbReference type="STRING" id="379066.GAU_3049"/>
<gene>
    <name evidence="9" type="ordered locus">GAU_3049</name>
</gene>
<proteinExistence type="inferred from homology"/>
<evidence type="ECO:0000256" key="3">
    <source>
        <dbReference type="ARBA" id="ARBA00023082"/>
    </source>
</evidence>
<evidence type="ECO:0000259" key="7">
    <source>
        <dbReference type="Pfam" id="PF04542"/>
    </source>
</evidence>
<dbReference type="Proteomes" id="UP000002209">
    <property type="component" value="Chromosome"/>
</dbReference>
<dbReference type="Gene3D" id="1.10.1740.10">
    <property type="match status" value="1"/>
</dbReference>
<feature type="domain" description="RNA polymerase sigma factor 70 region 4 type 2" evidence="8">
    <location>
        <begin position="150"/>
        <end position="198"/>
    </location>
</feature>
<keyword evidence="4" id="KW-0238">DNA-binding</keyword>
<dbReference type="SUPFAM" id="SSF88946">
    <property type="entry name" value="Sigma2 domain of RNA polymerase sigma factors"/>
    <property type="match status" value="1"/>
</dbReference>
<dbReference type="GO" id="GO:0003677">
    <property type="term" value="F:DNA binding"/>
    <property type="evidence" value="ECO:0007669"/>
    <property type="project" value="UniProtKB-KW"/>
</dbReference>
<evidence type="ECO:0000256" key="6">
    <source>
        <dbReference type="SAM" id="MobiDB-lite"/>
    </source>
</evidence>
<organism evidence="9 10">
    <name type="scientific">Gemmatimonas aurantiaca (strain DSM 14586 / JCM 11422 / NBRC 100505 / T-27)</name>
    <dbReference type="NCBI Taxonomy" id="379066"/>
    <lineage>
        <taxon>Bacteria</taxon>
        <taxon>Pseudomonadati</taxon>
        <taxon>Gemmatimonadota</taxon>
        <taxon>Gemmatimonadia</taxon>
        <taxon>Gemmatimonadales</taxon>
        <taxon>Gemmatimonadaceae</taxon>
        <taxon>Gemmatimonas</taxon>
    </lineage>
</organism>
<evidence type="ECO:0000313" key="10">
    <source>
        <dbReference type="Proteomes" id="UP000002209"/>
    </source>
</evidence>
<dbReference type="PANTHER" id="PTHR43133:SF8">
    <property type="entry name" value="RNA POLYMERASE SIGMA FACTOR HI_1459-RELATED"/>
    <property type="match status" value="1"/>
</dbReference>
<dbReference type="GO" id="GO:0006352">
    <property type="term" value="P:DNA-templated transcription initiation"/>
    <property type="evidence" value="ECO:0007669"/>
    <property type="project" value="InterPro"/>
</dbReference>
<dbReference type="InterPro" id="IPR007627">
    <property type="entry name" value="RNA_pol_sigma70_r2"/>
</dbReference>
<evidence type="ECO:0000313" key="9">
    <source>
        <dbReference type="EMBL" id="BAH40091.1"/>
    </source>
</evidence>
<dbReference type="InterPro" id="IPR013325">
    <property type="entry name" value="RNA_pol_sigma_r2"/>
</dbReference>
<dbReference type="NCBIfam" id="TIGR02937">
    <property type="entry name" value="sigma70-ECF"/>
    <property type="match status" value="1"/>
</dbReference>
<dbReference type="InterPro" id="IPR039425">
    <property type="entry name" value="RNA_pol_sigma-70-like"/>
</dbReference>
<reference evidence="10" key="1">
    <citation type="submission" date="2006-03" db="EMBL/GenBank/DDBJ databases">
        <title>Complete genome sequence of Gemmatimonas aurantiaca T-27 that represents a novel phylum Gemmatimonadetes.</title>
        <authorList>
            <person name="Takasaki K."/>
            <person name="Ichikawa N."/>
            <person name="Miura H."/>
            <person name="Matsushita S."/>
            <person name="Watanabe Y."/>
            <person name="Oguchi A."/>
            <person name="Ankai A."/>
            <person name="Yashiro I."/>
            <person name="Takahashi M."/>
            <person name="Terui Y."/>
            <person name="Fukui S."/>
            <person name="Yokoyama H."/>
            <person name="Tanikawa S."/>
            <person name="Hanada S."/>
            <person name="Kamagata Y."/>
            <person name="Fujita N."/>
        </authorList>
    </citation>
    <scope>NUCLEOTIDE SEQUENCE [LARGE SCALE GENOMIC DNA]</scope>
    <source>
        <strain evidence="10">T-27 / DSM 14586 / JCM 11422 / NBRC 100505</strain>
    </source>
</reference>
<feature type="compositionally biased region" description="Polar residues" evidence="6">
    <location>
        <begin position="1"/>
        <end position="28"/>
    </location>
</feature>
<evidence type="ECO:0000256" key="5">
    <source>
        <dbReference type="ARBA" id="ARBA00023163"/>
    </source>
</evidence>
<dbReference type="InterPro" id="IPR013324">
    <property type="entry name" value="RNA_pol_sigma_r3/r4-like"/>
</dbReference>
<comment type="similarity">
    <text evidence="1">Belongs to the sigma-70 factor family. ECF subfamily.</text>
</comment>
<dbReference type="EMBL" id="AP009153">
    <property type="protein sequence ID" value="BAH40091.1"/>
    <property type="molecule type" value="Genomic_DNA"/>
</dbReference>
<keyword evidence="3" id="KW-0731">Sigma factor</keyword>
<dbReference type="InterPro" id="IPR036388">
    <property type="entry name" value="WH-like_DNA-bd_sf"/>
</dbReference>
<dbReference type="Gene3D" id="1.10.10.10">
    <property type="entry name" value="Winged helix-like DNA-binding domain superfamily/Winged helix DNA-binding domain"/>
    <property type="match status" value="1"/>
</dbReference>
<dbReference type="AlphaFoldDB" id="C1AC64"/>
<dbReference type="InterPro" id="IPR013249">
    <property type="entry name" value="RNA_pol_sigma70_r4_t2"/>
</dbReference>
<keyword evidence="10" id="KW-1185">Reference proteome</keyword>
<dbReference type="HOGENOM" id="CLU_047691_3_4_0"/>
<evidence type="ECO:0000256" key="1">
    <source>
        <dbReference type="ARBA" id="ARBA00010641"/>
    </source>
</evidence>
<dbReference type="CDD" id="cd06171">
    <property type="entry name" value="Sigma70_r4"/>
    <property type="match status" value="1"/>
</dbReference>
<dbReference type="InterPro" id="IPR014284">
    <property type="entry name" value="RNA_pol_sigma-70_dom"/>
</dbReference>
<feature type="region of interest" description="Disordered" evidence="6">
    <location>
        <begin position="1"/>
        <end position="34"/>
    </location>
</feature>
<accession>C1AC64</accession>
<keyword evidence="5" id="KW-0804">Transcription</keyword>
<name>C1AC64_GEMAT</name>
<feature type="domain" description="RNA polymerase sigma-70 region 2" evidence="7">
    <location>
        <begin position="44"/>
        <end position="107"/>
    </location>
</feature>